<sequence>MKKGLEKLNKHILNFINNFTEQKPVIVTEPLKQPSKTETVTLLKQCPATFKCMTSCKEGYTLGSAGRDGCPACTCATVQKQTCHDCHTSRSCDATISCMATCEHGYILGDKDNNGCPSCQCQACSTCEETKPQVVLVQQQKETCNNCEQVQVVQKVKEECHECGTSGGTSLMTGGTSGGGSVGGMTGGGSGSGMMGGGGGGGVMGGGGGAMGGGMSSGGGGSAGMTGGSECHPLPPDCHPSCIKYDVAHCRICECTSSVDPGHGISYRR</sequence>
<keyword evidence="2" id="KW-1185">Reference proteome</keyword>
<dbReference type="Proteomes" id="UP000596742">
    <property type="component" value="Unassembled WGS sequence"/>
</dbReference>
<evidence type="ECO:0000313" key="2">
    <source>
        <dbReference type="Proteomes" id="UP000596742"/>
    </source>
</evidence>
<protein>
    <recommendedName>
        <fullName evidence="3">Antistasin-like domain-containing protein</fullName>
    </recommendedName>
</protein>
<comment type="caution">
    <text evidence="1">The sequence shown here is derived from an EMBL/GenBank/DDBJ whole genome shotgun (WGS) entry which is preliminary data.</text>
</comment>
<evidence type="ECO:0008006" key="3">
    <source>
        <dbReference type="Google" id="ProtNLM"/>
    </source>
</evidence>
<dbReference type="OrthoDB" id="6153195at2759"/>
<dbReference type="EMBL" id="UYJE01005226">
    <property type="protein sequence ID" value="VDI35268.1"/>
    <property type="molecule type" value="Genomic_DNA"/>
</dbReference>
<reference evidence="1" key="1">
    <citation type="submission" date="2018-11" db="EMBL/GenBank/DDBJ databases">
        <authorList>
            <person name="Alioto T."/>
            <person name="Alioto T."/>
        </authorList>
    </citation>
    <scope>NUCLEOTIDE SEQUENCE</scope>
</reference>
<evidence type="ECO:0000313" key="1">
    <source>
        <dbReference type="EMBL" id="VDI35268.1"/>
    </source>
</evidence>
<organism evidence="1 2">
    <name type="scientific">Mytilus galloprovincialis</name>
    <name type="common">Mediterranean mussel</name>
    <dbReference type="NCBI Taxonomy" id="29158"/>
    <lineage>
        <taxon>Eukaryota</taxon>
        <taxon>Metazoa</taxon>
        <taxon>Spiralia</taxon>
        <taxon>Lophotrochozoa</taxon>
        <taxon>Mollusca</taxon>
        <taxon>Bivalvia</taxon>
        <taxon>Autobranchia</taxon>
        <taxon>Pteriomorphia</taxon>
        <taxon>Mytilida</taxon>
        <taxon>Mytiloidea</taxon>
        <taxon>Mytilidae</taxon>
        <taxon>Mytilinae</taxon>
        <taxon>Mytilus</taxon>
    </lineage>
</organism>
<proteinExistence type="predicted"/>
<gene>
    <name evidence="1" type="ORF">MGAL_10B088982</name>
</gene>
<dbReference type="AlphaFoldDB" id="A0A8B6EJL6"/>
<name>A0A8B6EJL6_MYTGA</name>
<accession>A0A8B6EJL6</accession>
<dbReference type="Gene3D" id="2.10.22.10">
    <property type="entry name" value="Antistasin, domain 1"/>
    <property type="match status" value="2"/>
</dbReference>